<evidence type="ECO:0000313" key="2">
    <source>
        <dbReference type="Proteomes" id="UP000799755"/>
    </source>
</evidence>
<organism evidence="1 2">
    <name type="scientific">Lindgomyces ingoldianus</name>
    <dbReference type="NCBI Taxonomy" id="673940"/>
    <lineage>
        <taxon>Eukaryota</taxon>
        <taxon>Fungi</taxon>
        <taxon>Dikarya</taxon>
        <taxon>Ascomycota</taxon>
        <taxon>Pezizomycotina</taxon>
        <taxon>Dothideomycetes</taxon>
        <taxon>Pleosporomycetidae</taxon>
        <taxon>Pleosporales</taxon>
        <taxon>Lindgomycetaceae</taxon>
        <taxon>Lindgomyces</taxon>
    </lineage>
</organism>
<keyword evidence="2" id="KW-1185">Reference proteome</keyword>
<dbReference type="Proteomes" id="UP000799755">
    <property type="component" value="Unassembled WGS sequence"/>
</dbReference>
<gene>
    <name evidence="1" type="ORF">BDR25DRAFT_354405</name>
</gene>
<name>A0ACB6QW24_9PLEO</name>
<evidence type="ECO:0000313" key="1">
    <source>
        <dbReference type="EMBL" id="KAF2471136.1"/>
    </source>
</evidence>
<reference evidence="1" key="1">
    <citation type="journal article" date="2020" name="Stud. Mycol.">
        <title>101 Dothideomycetes genomes: a test case for predicting lifestyles and emergence of pathogens.</title>
        <authorList>
            <person name="Haridas S."/>
            <person name="Albert R."/>
            <person name="Binder M."/>
            <person name="Bloem J."/>
            <person name="Labutti K."/>
            <person name="Salamov A."/>
            <person name="Andreopoulos B."/>
            <person name="Baker S."/>
            <person name="Barry K."/>
            <person name="Bills G."/>
            <person name="Bluhm B."/>
            <person name="Cannon C."/>
            <person name="Castanera R."/>
            <person name="Culley D."/>
            <person name="Daum C."/>
            <person name="Ezra D."/>
            <person name="Gonzalez J."/>
            <person name="Henrissat B."/>
            <person name="Kuo A."/>
            <person name="Liang C."/>
            <person name="Lipzen A."/>
            <person name="Lutzoni F."/>
            <person name="Magnuson J."/>
            <person name="Mondo S."/>
            <person name="Nolan M."/>
            <person name="Ohm R."/>
            <person name="Pangilinan J."/>
            <person name="Park H.-J."/>
            <person name="Ramirez L."/>
            <person name="Alfaro M."/>
            <person name="Sun H."/>
            <person name="Tritt A."/>
            <person name="Yoshinaga Y."/>
            <person name="Zwiers L.-H."/>
            <person name="Turgeon B."/>
            <person name="Goodwin S."/>
            <person name="Spatafora J."/>
            <person name="Crous P."/>
            <person name="Grigoriev I."/>
        </authorList>
    </citation>
    <scope>NUCLEOTIDE SEQUENCE</scope>
    <source>
        <strain evidence="1">ATCC 200398</strain>
    </source>
</reference>
<accession>A0ACB6QW24</accession>
<protein>
    <submittedName>
        <fullName evidence="1">Uncharacterized protein</fullName>
    </submittedName>
</protein>
<sequence length="130" mass="15132">MQTIQNRWAIYLLRAHYKAQLTLHEGVTNAKGQFSPHEWITIHPQLSICALSCPGLIANSSAEAFIVIANSIRNEIPNHIRVLRLYFQRFQRGVVLYDWAILIPVRVRFCVRWYGREDESSTIQFKHAVL</sequence>
<dbReference type="EMBL" id="MU003505">
    <property type="protein sequence ID" value="KAF2471136.1"/>
    <property type="molecule type" value="Genomic_DNA"/>
</dbReference>
<proteinExistence type="predicted"/>
<comment type="caution">
    <text evidence="1">The sequence shown here is derived from an EMBL/GenBank/DDBJ whole genome shotgun (WGS) entry which is preliminary data.</text>
</comment>